<dbReference type="EMBL" id="LN907867">
    <property type="protein sequence ID" value="CUU42417.1"/>
    <property type="molecule type" value="Genomic_DNA"/>
</dbReference>
<reference evidence="3" key="3">
    <citation type="journal article" date="2016" name="Genome Announc.">
        <title>Revised genome sequence of the purple photosynthetic bacterium Blastochloris viridis.</title>
        <authorList>
            <person name="Liu L.N."/>
            <person name="Faulkner M."/>
            <person name="Liu X."/>
            <person name="Huang F."/>
            <person name="Darby A.C."/>
            <person name="Hall N."/>
        </authorList>
    </citation>
    <scope>NUCLEOTIDE SEQUENCE [LARGE SCALE GENOMIC DNA]</scope>
    <source>
        <strain evidence="3">ATCC 19567 / DSM 133 / F</strain>
    </source>
</reference>
<dbReference type="RefSeq" id="WP_055037476.1">
    <property type="nucleotide sequence ID" value="NZ_AP014854.2"/>
</dbReference>
<reference evidence="1" key="1">
    <citation type="journal article" date="2015" name="Genome Announc.">
        <title>Complete Genome Sequence of the Bacteriochlorophyll b-Producing Photosynthetic Bacterium Blastochloris viridis.</title>
        <authorList>
            <person name="Tsukatani Y."/>
            <person name="Hirose Y."/>
            <person name="Harada J."/>
            <person name="Misawa N."/>
            <person name="Mori K."/>
            <person name="Inoue K."/>
            <person name="Tamiaki H."/>
        </authorList>
    </citation>
    <scope>NUCLEOTIDE SEQUENCE [LARGE SCALE GENOMIC DNA]</scope>
    <source>
        <strain evidence="1">DSM 133</strain>
    </source>
</reference>
<dbReference type="OrthoDB" id="7172864at2"/>
<name>A0A0H5BDS3_BLAVI</name>
<gene>
    <name evidence="1" type="ORF">BV133_2757</name>
    <name evidence="2" type="ORF">BVIRIDIS_14290</name>
</gene>
<evidence type="ECO:0000313" key="1">
    <source>
        <dbReference type="EMBL" id="BAS00351.1"/>
    </source>
</evidence>
<protein>
    <submittedName>
        <fullName evidence="2">Uncharacterized protein</fullName>
    </submittedName>
</protein>
<proteinExistence type="predicted"/>
<sequence>MTLADANHTRSHGPRIDPERLKAANLHPETGLATDYLNRFNEAIMLLEIVNDDPSCVEELQAWEPADYVEHFSRSTFKARDLAIEAYHQAPLVLRRRLDELGGTMTSIIVAAREALTIGMSEEESRAVVEMTLASLKEHLSEASAVIHGKPLQDVESASETQDEVDALFAD</sequence>
<evidence type="ECO:0000313" key="2">
    <source>
        <dbReference type="EMBL" id="CUU42417.1"/>
    </source>
</evidence>
<organism evidence="2 3">
    <name type="scientific">Blastochloris viridis</name>
    <name type="common">Rhodopseudomonas viridis</name>
    <dbReference type="NCBI Taxonomy" id="1079"/>
    <lineage>
        <taxon>Bacteria</taxon>
        <taxon>Pseudomonadati</taxon>
        <taxon>Pseudomonadota</taxon>
        <taxon>Alphaproteobacteria</taxon>
        <taxon>Hyphomicrobiales</taxon>
        <taxon>Blastochloridaceae</taxon>
        <taxon>Blastochloris</taxon>
    </lineage>
</organism>
<dbReference type="KEGG" id="bvr:BVIR_1984"/>
<keyword evidence="3" id="KW-1185">Reference proteome</keyword>
<dbReference type="EMBL" id="AP014854">
    <property type="protein sequence ID" value="BAS00351.1"/>
    <property type="molecule type" value="Genomic_DNA"/>
</dbReference>
<evidence type="ECO:0000313" key="3">
    <source>
        <dbReference type="Proteomes" id="UP000065734"/>
    </source>
</evidence>
<dbReference type="AlphaFoldDB" id="A0A0H5BDS3"/>
<reference evidence="2" key="2">
    <citation type="submission" date="2015-11" db="EMBL/GenBank/DDBJ databases">
        <authorList>
            <person name="Zhang Y."/>
            <person name="Guo Z."/>
        </authorList>
    </citation>
    <scope>NUCLEOTIDE SEQUENCE</scope>
    <source>
        <strain evidence="2">1</strain>
    </source>
</reference>
<dbReference type="Proteomes" id="UP000065734">
    <property type="component" value="Chromosome I"/>
</dbReference>
<dbReference type="STRING" id="1079.BVIR_1984"/>
<accession>A0A0H5BDS3</accession>